<keyword evidence="19" id="KW-1185">Reference proteome</keyword>
<dbReference type="AlphaFoldDB" id="A0AB35U3Q3"/>
<dbReference type="EMBL" id="JALBUR010000022">
    <property type="protein sequence ID" value="MDX8420125.1"/>
    <property type="molecule type" value="Genomic_DNA"/>
</dbReference>
<evidence type="ECO:0000256" key="7">
    <source>
        <dbReference type="ARBA" id="ARBA00022630"/>
    </source>
</evidence>
<keyword evidence="14 16" id="KW-0961">Cell wall biogenesis/degradation</keyword>
<keyword evidence="5 16" id="KW-0963">Cytoplasm</keyword>
<dbReference type="Gene3D" id="3.30.465.10">
    <property type="match status" value="1"/>
</dbReference>
<dbReference type="InterPro" id="IPR036635">
    <property type="entry name" value="MurB_C_sf"/>
</dbReference>
<comment type="subcellular location">
    <subcellularLocation>
        <location evidence="3 16">Cytoplasm</location>
    </subcellularLocation>
</comment>
<dbReference type="InterPro" id="IPR016167">
    <property type="entry name" value="FAD-bd_PCMH_sub1"/>
</dbReference>
<keyword evidence="9 16" id="KW-0521">NADP</keyword>
<dbReference type="Pfam" id="PF01565">
    <property type="entry name" value="FAD_binding_4"/>
    <property type="match status" value="1"/>
</dbReference>
<evidence type="ECO:0000256" key="10">
    <source>
        <dbReference type="ARBA" id="ARBA00022960"/>
    </source>
</evidence>
<dbReference type="InterPro" id="IPR003170">
    <property type="entry name" value="MurB"/>
</dbReference>
<dbReference type="GO" id="GO:0005829">
    <property type="term" value="C:cytosol"/>
    <property type="evidence" value="ECO:0007669"/>
    <property type="project" value="TreeGrafter"/>
</dbReference>
<gene>
    <name evidence="16 18" type="primary">murB</name>
    <name evidence="18" type="ORF">MOZ60_08470</name>
</gene>
<reference evidence="18 19" key="1">
    <citation type="submission" date="2022-03" db="EMBL/GenBank/DDBJ databases">
        <title>Novel taxa within the pig intestine.</title>
        <authorList>
            <person name="Wylensek D."/>
            <person name="Bishof K."/>
            <person name="Afrizal A."/>
            <person name="Clavel T."/>
        </authorList>
    </citation>
    <scope>NUCLEOTIDE SEQUENCE [LARGE SCALE GENOMIC DNA]</scope>
    <source>
        <strain evidence="18 19">CLA-KB-P133</strain>
    </source>
</reference>
<dbReference type="NCBIfam" id="NF010480">
    <property type="entry name" value="PRK13905.1"/>
    <property type="match status" value="1"/>
</dbReference>
<protein>
    <recommendedName>
        <fullName evidence="16">UDP-N-acetylenolpyruvoylglucosamine reductase</fullName>
        <ecNumber evidence="16">1.3.1.98</ecNumber>
    </recommendedName>
    <alternativeName>
        <fullName evidence="16">UDP-N-acetylmuramate dehydrogenase</fullName>
    </alternativeName>
</protein>
<evidence type="ECO:0000313" key="18">
    <source>
        <dbReference type="EMBL" id="MDX8420125.1"/>
    </source>
</evidence>
<evidence type="ECO:0000256" key="1">
    <source>
        <dbReference type="ARBA" id="ARBA00001974"/>
    </source>
</evidence>
<accession>A0AB35U3Q3</accession>
<dbReference type="GO" id="GO:0008762">
    <property type="term" value="F:UDP-N-acetylmuramate dehydrogenase activity"/>
    <property type="evidence" value="ECO:0007669"/>
    <property type="project" value="UniProtKB-UniRule"/>
</dbReference>
<feature type="active site" evidence="16">
    <location>
        <position position="292"/>
    </location>
</feature>
<sequence length="299" mass="33191">MDTLKETLKELAEVECGRSLRELTTLRIGGHARFVVYPHNIVSLDGVMRVLARNGVRYKMIGKGSDLLCSDRDYDGAVIKLDRFFDDTYYDGNVLTAQAGCSIIACSVEAMKRGLSGLEFASGIPGTVGGAVFMNAGAYRSSICDVLQEVLVMRDGHFEWLSAAQCAFSYRSSIFQKHPDWIILAARFALTPRDKDEIAALMDNRRTRRVQSQPLNKPSCGSVFRNPENGNAWALIDGIGYRGHACGGAQVSEKHCNFIINNGNASAEDYLQLVTEIQQKVKEKYGVDLQTEVEKFNWE</sequence>
<comment type="caution">
    <text evidence="18">The sequence shown here is derived from an EMBL/GenBank/DDBJ whole genome shotgun (WGS) entry which is preliminary data.</text>
</comment>
<dbReference type="SUPFAM" id="SSF56194">
    <property type="entry name" value="Uridine diphospho-N-Acetylenolpyruvylglucosamine reductase, MurB, C-terminal domain"/>
    <property type="match status" value="1"/>
</dbReference>
<keyword evidence="12 16" id="KW-0560">Oxidoreductase</keyword>
<dbReference type="InterPro" id="IPR016169">
    <property type="entry name" value="FAD-bd_PCMH_sub2"/>
</dbReference>
<dbReference type="Gene3D" id="3.30.43.10">
    <property type="entry name" value="Uridine Diphospho-n-acetylenolpyruvylglucosamine Reductase, domain 2"/>
    <property type="match status" value="1"/>
</dbReference>
<keyword evidence="10 16" id="KW-0133">Cell shape</keyword>
<dbReference type="InterPro" id="IPR006094">
    <property type="entry name" value="Oxid_FAD_bind_N"/>
</dbReference>
<evidence type="ECO:0000256" key="15">
    <source>
        <dbReference type="ARBA" id="ARBA00048914"/>
    </source>
</evidence>
<feature type="active site" evidence="16">
    <location>
        <position position="171"/>
    </location>
</feature>
<dbReference type="PROSITE" id="PS51387">
    <property type="entry name" value="FAD_PCMH"/>
    <property type="match status" value="1"/>
</dbReference>
<dbReference type="HAMAP" id="MF_00037">
    <property type="entry name" value="MurB"/>
    <property type="match status" value="1"/>
</dbReference>
<evidence type="ECO:0000259" key="17">
    <source>
        <dbReference type="PROSITE" id="PS51387"/>
    </source>
</evidence>
<evidence type="ECO:0000256" key="11">
    <source>
        <dbReference type="ARBA" id="ARBA00022984"/>
    </source>
</evidence>
<keyword evidence="8 16" id="KW-0274">FAD</keyword>
<dbReference type="InterPro" id="IPR011601">
    <property type="entry name" value="MurB_C"/>
</dbReference>
<evidence type="ECO:0000256" key="3">
    <source>
        <dbReference type="ARBA" id="ARBA00004496"/>
    </source>
</evidence>
<organism evidence="18 19">
    <name type="scientific">Grylomicrobium aquisgranensis</name>
    <dbReference type="NCBI Taxonomy" id="2926318"/>
    <lineage>
        <taxon>Bacteria</taxon>
        <taxon>Bacillati</taxon>
        <taxon>Bacillota</taxon>
        <taxon>Erysipelotrichia</taxon>
        <taxon>Erysipelotrichales</taxon>
        <taxon>Erysipelotrichaceae</taxon>
        <taxon>Grylomicrobium</taxon>
    </lineage>
</organism>
<dbReference type="EC" id="1.3.1.98" evidence="16"/>
<evidence type="ECO:0000256" key="13">
    <source>
        <dbReference type="ARBA" id="ARBA00023306"/>
    </source>
</evidence>
<dbReference type="SUPFAM" id="SSF56176">
    <property type="entry name" value="FAD-binding/transporter-associated domain-like"/>
    <property type="match status" value="1"/>
</dbReference>
<evidence type="ECO:0000313" key="19">
    <source>
        <dbReference type="Proteomes" id="UP001286174"/>
    </source>
</evidence>
<evidence type="ECO:0000256" key="4">
    <source>
        <dbReference type="ARBA" id="ARBA00004752"/>
    </source>
</evidence>
<dbReference type="Gene3D" id="3.90.78.10">
    <property type="entry name" value="UDP-N-acetylenolpyruvoylglucosamine reductase, C-terminal domain"/>
    <property type="match status" value="1"/>
</dbReference>
<dbReference type="NCBIfam" id="TIGR00179">
    <property type="entry name" value="murB"/>
    <property type="match status" value="1"/>
</dbReference>
<keyword evidence="7 16" id="KW-0285">Flavoprotein</keyword>
<evidence type="ECO:0000256" key="16">
    <source>
        <dbReference type="HAMAP-Rule" id="MF_00037"/>
    </source>
</evidence>
<dbReference type="GO" id="GO:0071949">
    <property type="term" value="F:FAD binding"/>
    <property type="evidence" value="ECO:0007669"/>
    <property type="project" value="InterPro"/>
</dbReference>
<feature type="active site" description="Proton donor" evidence="16">
    <location>
        <position position="222"/>
    </location>
</feature>
<dbReference type="PANTHER" id="PTHR21071">
    <property type="entry name" value="UDP-N-ACETYLENOLPYRUVOYLGLUCOSAMINE REDUCTASE"/>
    <property type="match status" value="1"/>
</dbReference>
<keyword evidence="11 16" id="KW-0573">Peptidoglycan synthesis</keyword>
<comment type="catalytic activity">
    <reaction evidence="15 16">
        <text>UDP-N-acetyl-alpha-D-muramate + NADP(+) = UDP-N-acetyl-3-O-(1-carboxyvinyl)-alpha-D-glucosamine + NADPH + H(+)</text>
        <dbReference type="Rhea" id="RHEA:12248"/>
        <dbReference type="ChEBI" id="CHEBI:15378"/>
        <dbReference type="ChEBI" id="CHEBI:57783"/>
        <dbReference type="ChEBI" id="CHEBI:58349"/>
        <dbReference type="ChEBI" id="CHEBI:68483"/>
        <dbReference type="ChEBI" id="CHEBI:70757"/>
        <dbReference type="EC" id="1.3.1.98"/>
    </reaction>
</comment>
<comment type="function">
    <text evidence="2 16">Cell wall formation.</text>
</comment>
<dbReference type="RefSeq" id="WP_370596345.1">
    <property type="nucleotide sequence ID" value="NZ_JALBUR010000022.1"/>
</dbReference>
<dbReference type="PANTHER" id="PTHR21071:SF4">
    <property type="entry name" value="UDP-N-ACETYLENOLPYRUVOYLGLUCOSAMINE REDUCTASE"/>
    <property type="match status" value="1"/>
</dbReference>
<evidence type="ECO:0000256" key="8">
    <source>
        <dbReference type="ARBA" id="ARBA00022827"/>
    </source>
</evidence>
<feature type="domain" description="FAD-binding PCMH-type" evidence="17">
    <location>
        <begin position="27"/>
        <end position="193"/>
    </location>
</feature>
<dbReference type="InterPro" id="IPR036318">
    <property type="entry name" value="FAD-bd_PCMH-like_sf"/>
</dbReference>
<evidence type="ECO:0000256" key="2">
    <source>
        <dbReference type="ARBA" id="ARBA00003921"/>
    </source>
</evidence>
<dbReference type="GO" id="GO:0008360">
    <property type="term" value="P:regulation of cell shape"/>
    <property type="evidence" value="ECO:0007669"/>
    <property type="project" value="UniProtKB-KW"/>
</dbReference>
<evidence type="ECO:0000256" key="9">
    <source>
        <dbReference type="ARBA" id="ARBA00022857"/>
    </source>
</evidence>
<dbReference type="GO" id="GO:0051301">
    <property type="term" value="P:cell division"/>
    <property type="evidence" value="ECO:0007669"/>
    <property type="project" value="UniProtKB-KW"/>
</dbReference>
<comment type="pathway">
    <text evidence="4 16">Cell wall biogenesis; peptidoglycan biosynthesis.</text>
</comment>
<keyword evidence="13 16" id="KW-0131">Cell cycle</keyword>
<evidence type="ECO:0000256" key="6">
    <source>
        <dbReference type="ARBA" id="ARBA00022618"/>
    </source>
</evidence>
<keyword evidence="6 16" id="KW-0132">Cell division</keyword>
<evidence type="ECO:0000256" key="14">
    <source>
        <dbReference type="ARBA" id="ARBA00023316"/>
    </source>
</evidence>
<dbReference type="GO" id="GO:0071555">
    <property type="term" value="P:cell wall organization"/>
    <property type="evidence" value="ECO:0007669"/>
    <property type="project" value="UniProtKB-KW"/>
</dbReference>
<name>A0AB35U3Q3_9FIRM</name>
<dbReference type="InterPro" id="IPR016166">
    <property type="entry name" value="FAD-bd_PCMH"/>
</dbReference>
<dbReference type="GO" id="GO:0009252">
    <property type="term" value="P:peptidoglycan biosynthetic process"/>
    <property type="evidence" value="ECO:0007669"/>
    <property type="project" value="UniProtKB-UniRule"/>
</dbReference>
<comment type="similarity">
    <text evidence="16">Belongs to the MurB family.</text>
</comment>
<evidence type="ECO:0000256" key="5">
    <source>
        <dbReference type="ARBA" id="ARBA00022490"/>
    </source>
</evidence>
<dbReference type="Proteomes" id="UP001286174">
    <property type="component" value="Unassembled WGS sequence"/>
</dbReference>
<proteinExistence type="inferred from homology"/>
<evidence type="ECO:0000256" key="12">
    <source>
        <dbReference type="ARBA" id="ARBA00023002"/>
    </source>
</evidence>
<dbReference type="Pfam" id="PF02873">
    <property type="entry name" value="MurB_C"/>
    <property type="match status" value="1"/>
</dbReference>
<comment type="cofactor">
    <cofactor evidence="1 16">
        <name>FAD</name>
        <dbReference type="ChEBI" id="CHEBI:57692"/>
    </cofactor>
</comment>